<evidence type="ECO:0000256" key="1">
    <source>
        <dbReference type="ARBA" id="ARBA00004651"/>
    </source>
</evidence>
<evidence type="ECO:0000256" key="2">
    <source>
        <dbReference type="ARBA" id="ARBA00022448"/>
    </source>
</evidence>
<comment type="subcellular location">
    <subcellularLocation>
        <location evidence="1 9">Cell membrane</location>
        <topology evidence="1 9">Multi-pass membrane protein</topology>
    </subcellularLocation>
</comment>
<feature type="transmembrane region" description="Helical" evidence="9">
    <location>
        <begin position="317"/>
        <end position="339"/>
    </location>
</feature>
<evidence type="ECO:0000259" key="10">
    <source>
        <dbReference type="Pfam" id="PF02355"/>
    </source>
</evidence>
<keyword evidence="3 9" id="KW-1003">Cell membrane</keyword>
<feature type="transmembrane region" description="Helical" evidence="9">
    <location>
        <begin position="244"/>
        <end position="263"/>
    </location>
</feature>
<dbReference type="Pfam" id="PF02355">
    <property type="entry name" value="SecD_SecF_C"/>
    <property type="match status" value="1"/>
</dbReference>
<evidence type="ECO:0000313" key="12">
    <source>
        <dbReference type="Proteomes" id="UP001611383"/>
    </source>
</evidence>
<accession>A0ABY9WU95</accession>
<keyword evidence="4 9" id="KW-0812">Transmembrane</keyword>
<dbReference type="NCBIfam" id="TIGR00916">
    <property type="entry name" value="2A0604s01"/>
    <property type="match status" value="1"/>
</dbReference>
<proteinExistence type="inferred from homology"/>
<dbReference type="Proteomes" id="UP001611383">
    <property type="component" value="Chromosome"/>
</dbReference>
<reference evidence="11 12" key="1">
    <citation type="submission" date="2019-08" db="EMBL/GenBank/DDBJ databases">
        <title>Archangium and Cystobacter genomes.</title>
        <authorList>
            <person name="Chen I.-C.K."/>
            <person name="Wielgoss S."/>
        </authorList>
    </citation>
    <scope>NUCLEOTIDE SEQUENCE [LARGE SCALE GENOMIC DNA]</scope>
    <source>
        <strain evidence="11 12">Cbm 6</strain>
    </source>
</reference>
<organism evidence="11 12">
    <name type="scientific">Archangium minus</name>
    <dbReference type="NCBI Taxonomy" id="83450"/>
    <lineage>
        <taxon>Bacteria</taxon>
        <taxon>Pseudomonadati</taxon>
        <taxon>Myxococcota</taxon>
        <taxon>Myxococcia</taxon>
        <taxon>Myxococcales</taxon>
        <taxon>Cystobacterineae</taxon>
        <taxon>Archangiaceae</taxon>
        <taxon>Archangium</taxon>
    </lineage>
</organism>
<comment type="similarity">
    <text evidence="9">Belongs to the SecD/SecF family. SecF subfamily.</text>
</comment>
<dbReference type="PANTHER" id="PTHR30081">
    <property type="entry name" value="PROTEIN-EXPORT MEMBRANE PROTEIN SEC"/>
    <property type="match status" value="1"/>
</dbReference>
<keyword evidence="7 9" id="KW-0811">Translocation</keyword>
<dbReference type="InterPro" id="IPR022813">
    <property type="entry name" value="SecD/SecF_arch_bac"/>
</dbReference>
<keyword evidence="2 9" id="KW-0813">Transport</keyword>
<sequence length="391" mass="42066">MQILKNKTNIDFIGKRKIALFISTAINLIILVGIAVWGFNYGVDFAGGTVVEVKFDHSVSAADVRKRAESGGLHDVSVQSIGSADENSFLLRLGGVTQLTEESAAKASTALQALGGVDPKNVRPDLANGIINFRSAQSLNAEQVRAAVEGSGTGVEEVRELGQAQAGGFDYQVVASGMADRIRSALMSGVQQQDKPDFEMRRTEYVGPQVGKQLRNRGVMALVYSMVAILIYVAFRFDFKFGPGALLAMLHDVVMVAGFYLFSRAEFSLTAIAALLTIVGYSVNDTIVIYDRIREDMGKYKGKPLAEVINIAVNDTLVRTILTSGTTALSLVGLLIFGVGEIRDFAWAMLVGIIVGTYSSVYIASPLTIWLDERAAAREAKKGGIEQPKVA</sequence>
<keyword evidence="8 9" id="KW-0472">Membrane</keyword>
<feature type="transmembrane region" description="Helical" evidence="9">
    <location>
        <begin position="218"/>
        <end position="237"/>
    </location>
</feature>
<feature type="domain" description="Protein export membrane protein SecD/SecF C-terminal" evidence="10">
    <location>
        <begin position="192"/>
        <end position="373"/>
    </location>
</feature>
<gene>
    <name evidence="9 11" type="primary">secF</name>
    <name evidence="11" type="ORF">F0U60_21345</name>
</gene>
<feature type="transmembrane region" description="Helical" evidence="9">
    <location>
        <begin position="20"/>
        <end position="39"/>
    </location>
</feature>
<keyword evidence="6 9" id="KW-1133">Transmembrane helix</keyword>
<keyword evidence="12" id="KW-1185">Reference proteome</keyword>
<dbReference type="SUPFAM" id="SSF82866">
    <property type="entry name" value="Multidrug efflux transporter AcrB transmembrane domain"/>
    <property type="match status" value="1"/>
</dbReference>
<dbReference type="Gene3D" id="1.20.1640.10">
    <property type="entry name" value="Multidrug efflux transporter AcrB transmembrane domain"/>
    <property type="match status" value="1"/>
</dbReference>
<comment type="function">
    <text evidence="9">Part of the Sec protein translocase complex. Interacts with the SecYEG preprotein conducting channel. SecDF uses the proton motive force (PMF) to complete protein translocation after the ATP-dependent function of SecA.</text>
</comment>
<dbReference type="NCBIfam" id="TIGR00966">
    <property type="entry name" value="transloc_SecF"/>
    <property type="match status" value="1"/>
</dbReference>
<dbReference type="Pfam" id="PF07549">
    <property type="entry name" value="Sec_GG"/>
    <property type="match status" value="1"/>
</dbReference>
<feature type="transmembrane region" description="Helical" evidence="9">
    <location>
        <begin position="345"/>
        <end position="371"/>
    </location>
</feature>
<dbReference type="PRINTS" id="PR01755">
    <property type="entry name" value="SECFTRNLCASE"/>
</dbReference>
<dbReference type="InterPro" id="IPR048634">
    <property type="entry name" value="SecD_SecF_C"/>
</dbReference>
<feature type="transmembrane region" description="Helical" evidence="9">
    <location>
        <begin position="269"/>
        <end position="290"/>
    </location>
</feature>
<protein>
    <recommendedName>
        <fullName evidence="9">Protein-export membrane protein SecF</fullName>
    </recommendedName>
</protein>
<evidence type="ECO:0000256" key="3">
    <source>
        <dbReference type="ARBA" id="ARBA00022475"/>
    </source>
</evidence>
<dbReference type="InterPro" id="IPR022646">
    <property type="entry name" value="SecD/SecF_CS"/>
</dbReference>
<dbReference type="InterPro" id="IPR005665">
    <property type="entry name" value="SecF_bac"/>
</dbReference>
<evidence type="ECO:0000256" key="8">
    <source>
        <dbReference type="ARBA" id="ARBA00023136"/>
    </source>
</evidence>
<dbReference type="HAMAP" id="MF_01464_B">
    <property type="entry name" value="SecF_B"/>
    <property type="match status" value="1"/>
</dbReference>
<evidence type="ECO:0000256" key="6">
    <source>
        <dbReference type="ARBA" id="ARBA00022989"/>
    </source>
</evidence>
<dbReference type="EMBL" id="CP043494">
    <property type="protein sequence ID" value="WNG46377.1"/>
    <property type="molecule type" value="Genomic_DNA"/>
</dbReference>
<evidence type="ECO:0000256" key="4">
    <source>
        <dbReference type="ARBA" id="ARBA00022692"/>
    </source>
</evidence>
<evidence type="ECO:0000313" key="11">
    <source>
        <dbReference type="EMBL" id="WNG46377.1"/>
    </source>
</evidence>
<evidence type="ECO:0000256" key="5">
    <source>
        <dbReference type="ARBA" id="ARBA00022927"/>
    </source>
</evidence>
<name>A0ABY9WU95_9BACT</name>
<dbReference type="InterPro" id="IPR055344">
    <property type="entry name" value="SecD_SecF_C_bact"/>
</dbReference>
<comment type="subunit">
    <text evidence="9">Forms a complex with SecD. Part of the essential Sec protein translocation apparatus which comprises SecA, SecYEG and auxiliary proteins SecDF. Other proteins may also be involved.</text>
</comment>
<keyword evidence="5 9" id="KW-0653">Protein transport</keyword>
<dbReference type="InterPro" id="IPR022645">
    <property type="entry name" value="SecD/SecF_bac"/>
</dbReference>
<evidence type="ECO:0000256" key="7">
    <source>
        <dbReference type="ARBA" id="ARBA00023010"/>
    </source>
</evidence>
<evidence type="ECO:0000256" key="9">
    <source>
        <dbReference type="HAMAP-Rule" id="MF_01464"/>
    </source>
</evidence>
<dbReference type="PANTHER" id="PTHR30081:SF8">
    <property type="entry name" value="PROTEIN TRANSLOCASE SUBUNIT SECF"/>
    <property type="match status" value="1"/>
</dbReference>
<dbReference type="RefSeq" id="WP_395822699.1">
    <property type="nucleotide sequence ID" value="NZ_CP043494.1"/>
</dbReference>